<name>A0A655E9Q1_SALET</name>
<dbReference type="AntiFam" id="ANF00159">
    <property type="entry name" value="Shadow ORF (opposite uvrA)"/>
</dbReference>
<evidence type="ECO:0000313" key="2">
    <source>
        <dbReference type="Proteomes" id="UP000042394"/>
    </source>
</evidence>
<accession>A0A655E9Q1</accession>
<proteinExistence type="predicted"/>
<sequence length="62" mass="6868">MNARAGANIDHMVGGADGVFIVFHHNHGIAKIAQMNQRTQQPFIIALVQTDGRFIQHIHHAD</sequence>
<dbReference type="EMBL" id="CQPD01000061">
    <property type="protein sequence ID" value="CNV10386.1"/>
    <property type="molecule type" value="Genomic_DNA"/>
</dbReference>
<protein>
    <submittedName>
        <fullName evidence="1">Uncharacterized protein</fullName>
    </submittedName>
</protein>
<dbReference type="AlphaFoldDB" id="A0A655E9Q1"/>
<organism evidence="1 2">
    <name type="scientific">Salmonella enterica subsp. enterica serovar Bovismorbificans</name>
    <dbReference type="NCBI Taxonomy" id="58097"/>
    <lineage>
        <taxon>Bacteria</taxon>
        <taxon>Pseudomonadati</taxon>
        <taxon>Pseudomonadota</taxon>
        <taxon>Gammaproteobacteria</taxon>
        <taxon>Enterobacterales</taxon>
        <taxon>Enterobacteriaceae</taxon>
        <taxon>Salmonella</taxon>
    </lineage>
</organism>
<dbReference type="Proteomes" id="UP000042394">
    <property type="component" value="Unassembled WGS sequence"/>
</dbReference>
<reference evidence="1 2" key="1">
    <citation type="submission" date="2015-03" db="EMBL/GenBank/DDBJ databases">
        <authorList>
            <consortium name="Pathogen Informatics"/>
        </authorList>
    </citation>
    <scope>NUCLEOTIDE SEQUENCE [LARGE SCALE GENOMIC DNA]</scope>
    <source>
        <strain evidence="1 2">D4891</strain>
    </source>
</reference>
<evidence type="ECO:0000313" key="1">
    <source>
        <dbReference type="EMBL" id="CNV10386.1"/>
    </source>
</evidence>
<gene>
    <name evidence="1" type="ORF">ERS008207_04295</name>
</gene>